<gene>
    <name evidence="5" type="ORF">NPX13_g1091</name>
</gene>
<dbReference type="PROSITE" id="PS51349">
    <property type="entry name" value="FMN_HYDROXY_ACID_DH_2"/>
    <property type="match status" value="1"/>
</dbReference>
<dbReference type="Gene3D" id="2.130.10.10">
    <property type="entry name" value="YVTN repeat-like/Quinoprotein amine dehydrogenase"/>
    <property type="match status" value="1"/>
</dbReference>
<keyword evidence="3" id="KW-0732">Signal</keyword>
<dbReference type="InterPro" id="IPR011048">
    <property type="entry name" value="Haem_d1_sf"/>
</dbReference>
<dbReference type="Pfam" id="PF10282">
    <property type="entry name" value="Lactonase"/>
    <property type="match status" value="1"/>
</dbReference>
<dbReference type="SUPFAM" id="SSF51395">
    <property type="entry name" value="FMN-linked oxidoreductases"/>
    <property type="match status" value="1"/>
</dbReference>
<dbReference type="EMBL" id="JANPWZ010000092">
    <property type="protein sequence ID" value="KAJ3579483.1"/>
    <property type="molecule type" value="Genomic_DNA"/>
</dbReference>
<dbReference type="PROSITE" id="PS00557">
    <property type="entry name" value="FMN_HYDROXY_ACID_DH_1"/>
    <property type="match status" value="1"/>
</dbReference>
<comment type="caution">
    <text evidence="5">The sequence shown here is derived from an EMBL/GenBank/DDBJ whole genome shotgun (WGS) entry which is preliminary data.</text>
</comment>
<organism evidence="5 6">
    <name type="scientific">Xylaria arbuscula</name>
    <dbReference type="NCBI Taxonomy" id="114810"/>
    <lineage>
        <taxon>Eukaryota</taxon>
        <taxon>Fungi</taxon>
        <taxon>Dikarya</taxon>
        <taxon>Ascomycota</taxon>
        <taxon>Pezizomycotina</taxon>
        <taxon>Sordariomycetes</taxon>
        <taxon>Xylariomycetidae</taxon>
        <taxon>Xylariales</taxon>
        <taxon>Xylariaceae</taxon>
        <taxon>Xylaria</taxon>
    </lineage>
</organism>
<dbReference type="InterPro" id="IPR008259">
    <property type="entry name" value="FMN_hydac_DH_AS"/>
</dbReference>
<accession>A0A9W8NLP6</accession>
<feature type="signal peptide" evidence="3">
    <location>
        <begin position="1"/>
        <end position="16"/>
    </location>
</feature>
<keyword evidence="2" id="KW-0560">Oxidoreductase</keyword>
<dbReference type="AlphaFoldDB" id="A0A9W8NLP6"/>
<keyword evidence="6" id="KW-1185">Reference proteome</keyword>
<evidence type="ECO:0000259" key="4">
    <source>
        <dbReference type="PROSITE" id="PS51349"/>
    </source>
</evidence>
<dbReference type="Pfam" id="PF01070">
    <property type="entry name" value="FMN_dh"/>
    <property type="match status" value="2"/>
</dbReference>
<evidence type="ECO:0000256" key="2">
    <source>
        <dbReference type="ARBA" id="ARBA00023002"/>
    </source>
</evidence>
<dbReference type="InterPro" id="IPR015943">
    <property type="entry name" value="WD40/YVTN_repeat-like_dom_sf"/>
</dbReference>
<evidence type="ECO:0000256" key="1">
    <source>
        <dbReference type="ARBA" id="ARBA00001917"/>
    </source>
</evidence>
<evidence type="ECO:0000256" key="3">
    <source>
        <dbReference type="SAM" id="SignalP"/>
    </source>
</evidence>
<name>A0A9W8NLP6_9PEZI</name>
<dbReference type="InterPro" id="IPR013785">
    <property type="entry name" value="Aldolase_TIM"/>
</dbReference>
<dbReference type="VEuPathDB" id="FungiDB:F4678DRAFT_486116"/>
<protein>
    <recommendedName>
        <fullName evidence="4">FMN hydroxy acid dehydrogenase domain-containing protein</fullName>
    </recommendedName>
</protein>
<evidence type="ECO:0000313" key="6">
    <source>
        <dbReference type="Proteomes" id="UP001148614"/>
    </source>
</evidence>
<feature type="domain" description="FMN hydroxy acid dehydrogenase" evidence="4">
    <location>
        <begin position="41"/>
        <end position="379"/>
    </location>
</feature>
<sequence length="807" mass="87359">MRLAFSFLSLLGSAFGARPFLNEPGTGFNEYFINLEAGELAPLENLVGLPDFDEAARLRLPTANYTYYRNGAAGEWSYRNNLEVFNRYAIRPRMMIDVTNLGSSFPTSILGHNFSAPFFIAPCARGDYGSLDAEKGLVEAAAAEDILYIPSGSAFLSIEQIAAHKAENQVTFQQVYLDANETATIELFARIKASGAKAIVFSVDSAANGNRQRAARYGVSLTDASYTLITWEFYEHIKSLTDIPIVLKGIQTVEDARLAVQHGVQAIYLSNHGGRQIDGARAPLEVAIEIYQKDPSIFDEIEVYADGGVRYGADVIKLLALGVRAVGVGRPFMFANVWGTEGVTRAIQLLKTEIGLDAANMGIASLKNIDQSTHPASLVHGVKMLGKAATLFVTATAAVQASSSCQQHPSPIKILQGGYNSTYAILEFNPYVTPNTLEVVKYYDTADGHLKAWLSQHPTNPSIILGVNDDAHPDKPGYMTSYYLNRRTGKLTFIDAVDTGGYPVPDYSVAAAHGAFFPDGLVAGVANYFGQSAATFRFDPITGHFGEKINTNGTLDFPGYTPVPGQIGTAGDDTSSQATAHPHMIAPHPWLDVLYLPDLGEDRLKLYKIGEDGTLSNLTYYQLPYGHGPRHLTIDPAGQRLYLLLELAAQVRSYDINQMTGELTETGEDLPIYNPENTTFSLELSGAEVHVSNDGRFVYATQRNLTAAAVVEPSDPADIIAVYAVSPTDGSLTRIQSAMVNEGGRQLRAMELSPIGPTAVAGGQDYLITGGLVTNNTFVFKRDRATGMLDLVASTGGTYQPSTYIWL</sequence>
<dbReference type="PANTHER" id="PTHR10578:SF140">
    <property type="entry name" value="FMN HYDROXY ACID DEHYDROGENASE DOMAIN-CONTAINING PROTEIN"/>
    <property type="match status" value="1"/>
</dbReference>
<evidence type="ECO:0000313" key="5">
    <source>
        <dbReference type="EMBL" id="KAJ3579483.1"/>
    </source>
</evidence>
<reference evidence="5" key="1">
    <citation type="submission" date="2022-07" db="EMBL/GenBank/DDBJ databases">
        <title>Genome Sequence of Xylaria arbuscula.</title>
        <authorList>
            <person name="Buettner E."/>
        </authorList>
    </citation>
    <scope>NUCLEOTIDE SEQUENCE</scope>
    <source>
        <strain evidence="5">VT107</strain>
    </source>
</reference>
<dbReference type="GO" id="GO:0016491">
    <property type="term" value="F:oxidoreductase activity"/>
    <property type="evidence" value="ECO:0007669"/>
    <property type="project" value="UniProtKB-KW"/>
</dbReference>
<dbReference type="InterPro" id="IPR000262">
    <property type="entry name" value="FMN-dep_DH"/>
</dbReference>
<dbReference type="PANTHER" id="PTHR10578">
    <property type="entry name" value="S -2-HYDROXY-ACID OXIDASE-RELATED"/>
    <property type="match status" value="1"/>
</dbReference>
<feature type="chain" id="PRO_5040852794" description="FMN hydroxy acid dehydrogenase domain-containing protein" evidence="3">
    <location>
        <begin position="17"/>
        <end position="807"/>
    </location>
</feature>
<dbReference type="SUPFAM" id="SSF51004">
    <property type="entry name" value="C-terminal (heme d1) domain of cytochrome cd1-nitrite reductase"/>
    <property type="match status" value="1"/>
</dbReference>
<comment type="cofactor">
    <cofactor evidence="1">
        <name>FMN</name>
        <dbReference type="ChEBI" id="CHEBI:58210"/>
    </cofactor>
</comment>
<dbReference type="InterPro" id="IPR019405">
    <property type="entry name" value="Lactonase_7-beta_prop"/>
</dbReference>
<dbReference type="VEuPathDB" id="FungiDB:F4678DRAFT_432520"/>
<dbReference type="Proteomes" id="UP001148614">
    <property type="component" value="Unassembled WGS sequence"/>
</dbReference>
<dbReference type="InterPro" id="IPR037396">
    <property type="entry name" value="FMN_HAD"/>
</dbReference>
<dbReference type="Gene3D" id="3.20.20.70">
    <property type="entry name" value="Aldolase class I"/>
    <property type="match status" value="2"/>
</dbReference>
<proteinExistence type="predicted"/>